<accession>I3ZA29</accession>
<dbReference type="HOGENOM" id="CLU_2367159_0_0_10"/>
<reference evidence="2" key="1">
    <citation type="submission" date="2012-06" db="EMBL/GenBank/DDBJ databases">
        <title>The complete genome of Belliella baltica DSM 15883.</title>
        <authorList>
            <person name="Lucas S."/>
            <person name="Copeland A."/>
            <person name="Lapidus A."/>
            <person name="Goodwin L."/>
            <person name="Pitluck S."/>
            <person name="Peters L."/>
            <person name="Mikhailova N."/>
            <person name="Davenport K."/>
            <person name="Kyrpides N."/>
            <person name="Mavromatis K."/>
            <person name="Pagani I."/>
            <person name="Ivanova N."/>
            <person name="Ovchinnikova G."/>
            <person name="Zeytun A."/>
            <person name="Detter J.C."/>
            <person name="Han C."/>
            <person name="Land M."/>
            <person name="Hauser L."/>
            <person name="Markowitz V."/>
            <person name="Cheng J.-F."/>
            <person name="Hugenholtz P."/>
            <person name="Woyke T."/>
            <person name="Wu D."/>
            <person name="Tindall B."/>
            <person name="Pomrenke H."/>
            <person name="Brambilla E."/>
            <person name="Klenk H.-P."/>
            <person name="Eisen J.A."/>
        </authorList>
    </citation>
    <scope>NUCLEOTIDE SEQUENCE [LARGE SCALE GENOMIC DNA]</scope>
    <source>
        <strain evidence="2">DSM 15883 / CIP 108006 / LMG 21964 / BA134</strain>
    </source>
</reference>
<organism evidence="1 2">
    <name type="scientific">Belliella baltica (strain DSM 15883 / CIP 108006 / LMG 21964 / BA134)</name>
    <dbReference type="NCBI Taxonomy" id="866536"/>
    <lineage>
        <taxon>Bacteria</taxon>
        <taxon>Pseudomonadati</taxon>
        <taxon>Bacteroidota</taxon>
        <taxon>Cytophagia</taxon>
        <taxon>Cytophagales</taxon>
        <taxon>Cyclobacteriaceae</taxon>
        <taxon>Belliella</taxon>
    </lineage>
</organism>
<dbReference type="AlphaFoldDB" id="I3ZA29"/>
<proteinExistence type="predicted"/>
<keyword evidence="2" id="KW-1185">Reference proteome</keyword>
<name>I3ZA29_BELBD</name>
<dbReference type="OrthoDB" id="826020at2"/>
<protein>
    <submittedName>
        <fullName evidence="1">Uncharacterized protein</fullName>
    </submittedName>
</protein>
<sequence length="95" mass="11293">MLKLNFILIILLLINPVLEGRWMIDRFITFEIILNSKDFQSLDSEQQIRGMELYDLYMEEVDLNFKGDTVFFKDLKNGKIIDKIGFWSIDKDTLI</sequence>
<gene>
    <name evidence="1" type="ordered locus">Belba_3605</name>
</gene>
<evidence type="ECO:0000313" key="1">
    <source>
        <dbReference type="EMBL" id="AFL86097.1"/>
    </source>
</evidence>
<dbReference type="KEGG" id="bbd:Belba_3605"/>
<dbReference type="EMBL" id="CP003281">
    <property type="protein sequence ID" value="AFL86097.1"/>
    <property type="molecule type" value="Genomic_DNA"/>
</dbReference>
<dbReference type="Proteomes" id="UP000006050">
    <property type="component" value="Chromosome"/>
</dbReference>
<evidence type="ECO:0000313" key="2">
    <source>
        <dbReference type="Proteomes" id="UP000006050"/>
    </source>
</evidence>
<dbReference type="RefSeq" id="WP_014774031.1">
    <property type="nucleotide sequence ID" value="NC_018010.1"/>
</dbReference>